<feature type="coiled-coil region" evidence="1">
    <location>
        <begin position="44"/>
        <end position="96"/>
    </location>
</feature>
<dbReference type="EMBL" id="CAJJDM010000109">
    <property type="protein sequence ID" value="CAD8098255.1"/>
    <property type="molecule type" value="Genomic_DNA"/>
</dbReference>
<evidence type="ECO:0000256" key="1">
    <source>
        <dbReference type="SAM" id="Coils"/>
    </source>
</evidence>
<gene>
    <name evidence="2" type="ORF">PPRIM_AZ9-3.1.T1060134</name>
</gene>
<feature type="coiled-coil region" evidence="1">
    <location>
        <begin position="143"/>
        <end position="209"/>
    </location>
</feature>
<keyword evidence="3" id="KW-1185">Reference proteome</keyword>
<comment type="caution">
    <text evidence="2">The sequence shown here is derived from an EMBL/GenBank/DDBJ whole genome shotgun (WGS) entry which is preliminary data.</text>
</comment>
<protein>
    <submittedName>
        <fullName evidence="2">Uncharacterized protein</fullName>
    </submittedName>
</protein>
<evidence type="ECO:0000313" key="2">
    <source>
        <dbReference type="EMBL" id="CAD8098255.1"/>
    </source>
</evidence>
<sequence>MHIKSQPFFFVSKPYQSPDCYPIRLDSRGSQVDILKVFYLEQLVSDLRKDNQQLFDQMEDMRIKNFNKEHEYINQLKDLQEQLLNIQALNKNYEYQIQLLQSKKSYVELNHRFLDQQLTNSTDLFNSKFQSESGESNQQIKSLNNILEQKNIIIKEYDDMKNKLKLTQFEQSTKIEQLNNEIHNLNKQITKLELQLINQQKQVTLYQNETQQWRGKFLQLNKTYNNKSSEQLVLTSVVELDTTQKEVQKINELRNKRRSVGSII</sequence>
<organism evidence="2 3">
    <name type="scientific">Paramecium primaurelia</name>
    <dbReference type="NCBI Taxonomy" id="5886"/>
    <lineage>
        <taxon>Eukaryota</taxon>
        <taxon>Sar</taxon>
        <taxon>Alveolata</taxon>
        <taxon>Ciliophora</taxon>
        <taxon>Intramacronucleata</taxon>
        <taxon>Oligohymenophorea</taxon>
        <taxon>Peniculida</taxon>
        <taxon>Parameciidae</taxon>
        <taxon>Paramecium</taxon>
    </lineage>
</organism>
<reference evidence="2" key="1">
    <citation type="submission" date="2021-01" db="EMBL/GenBank/DDBJ databases">
        <authorList>
            <consortium name="Genoscope - CEA"/>
            <person name="William W."/>
        </authorList>
    </citation>
    <scope>NUCLEOTIDE SEQUENCE</scope>
</reference>
<proteinExistence type="predicted"/>
<accession>A0A8S1P5S6</accession>
<dbReference type="OMA" id="NETQQWR"/>
<keyword evidence="1" id="KW-0175">Coiled coil</keyword>
<evidence type="ECO:0000313" key="3">
    <source>
        <dbReference type="Proteomes" id="UP000688137"/>
    </source>
</evidence>
<dbReference type="AlphaFoldDB" id="A0A8S1P5S6"/>
<name>A0A8S1P5S6_PARPR</name>
<dbReference type="Proteomes" id="UP000688137">
    <property type="component" value="Unassembled WGS sequence"/>
</dbReference>